<dbReference type="PANTHER" id="PTHR43083">
    <property type="entry name" value="MANNAN POLYMERASE II"/>
    <property type="match status" value="1"/>
</dbReference>
<proteinExistence type="predicted"/>
<dbReference type="EMBL" id="JAGDFL010000369">
    <property type="protein sequence ID" value="KAG7390950.1"/>
    <property type="molecule type" value="Genomic_DNA"/>
</dbReference>
<dbReference type="Pfam" id="PF03452">
    <property type="entry name" value="Anp1"/>
    <property type="match status" value="1"/>
</dbReference>
<accession>A0A8T1WFK3</accession>
<organism evidence="2 3">
    <name type="scientific">Phytophthora boehmeriae</name>
    <dbReference type="NCBI Taxonomy" id="109152"/>
    <lineage>
        <taxon>Eukaryota</taxon>
        <taxon>Sar</taxon>
        <taxon>Stramenopiles</taxon>
        <taxon>Oomycota</taxon>
        <taxon>Peronosporomycetes</taxon>
        <taxon>Peronosporales</taxon>
        <taxon>Peronosporaceae</taxon>
        <taxon>Phytophthora</taxon>
    </lineage>
</organism>
<comment type="caution">
    <text evidence="2">The sequence shown here is derived from an EMBL/GenBank/DDBJ whole genome shotgun (WGS) entry which is preliminary data.</text>
</comment>
<evidence type="ECO:0000256" key="1">
    <source>
        <dbReference type="SAM" id="MobiDB-lite"/>
    </source>
</evidence>
<dbReference type="InterPro" id="IPR052086">
    <property type="entry name" value="Mannan_Polymerase_Subunit"/>
</dbReference>
<evidence type="ECO:0000313" key="3">
    <source>
        <dbReference type="Proteomes" id="UP000693981"/>
    </source>
</evidence>
<evidence type="ECO:0000313" key="2">
    <source>
        <dbReference type="EMBL" id="KAG7390950.1"/>
    </source>
</evidence>
<protein>
    <submittedName>
        <fullName evidence="2">Uncharacterized protein</fullName>
    </submittedName>
</protein>
<dbReference type="PANTHER" id="PTHR43083:SF6">
    <property type="entry name" value="MANNAN POLYMERASE COMPLEXES SUBUNIT MNN9"/>
    <property type="match status" value="1"/>
</dbReference>
<dbReference type="Proteomes" id="UP000693981">
    <property type="component" value="Unassembled WGS sequence"/>
</dbReference>
<keyword evidence="3" id="KW-1185">Reference proteome</keyword>
<feature type="region of interest" description="Disordered" evidence="1">
    <location>
        <begin position="94"/>
        <end position="114"/>
    </location>
</feature>
<gene>
    <name evidence="2" type="ORF">PHYBOEH_006820</name>
</gene>
<dbReference type="AlphaFoldDB" id="A0A8T1WFK3"/>
<reference evidence="2" key="1">
    <citation type="submission" date="2021-02" db="EMBL/GenBank/DDBJ databases">
        <authorList>
            <person name="Palmer J.M."/>
        </authorList>
    </citation>
    <scope>NUCLEOTIDE SEQUENCE</scope>
    <source>
        <strain evidence="2">SCRP23</strain>
    </source>
</reference>
<sequence>MKLAQVGATPQQIIASQLANEGALAAHVLRHDTDFIVKNVKVEDSAVDGPTATEVGAAPRIKVEDILNVEAIRVSSEAEVNADVAAAQEAVVMETQHDQEERAPPAPLSVLHPNTPKLAPLNADVEFSVESTIELFKEYTEFFPQHGKAEPGQHYRIESNNPASQIGNRERGSVLIVCVFNDAESWGFNRSLDDFFDLIESFEYPAEKISVALLTSSMDEFVKTKQLSQQNINRFARFSVIFRNDFAQDGLTRENRHAASLQGTRRRMIARYRNFALLSTLESWHQHVVWLDADVDVIPAGLLLKMTQSGLDVLEPLCARKYSNEADNWYEYDLNAWVGQRKVRPAASASDFIPGPVNVKYMSNLRDGEKSIVPLDSVGGTMLYVRADVHRQGVLFPAHYVIGSEWGAEGYDGIETEGLCYSAHFLGYKCWGMPNDIIFHATY</sequence>
<dbReference type="OrthoDB" id="204164at2759"/>
<name>A0A8T1WFK3_9STRA</name>